<dbReference type="EMBL" id="AHEA01000033">
    <property type="protein sequence ID" value="EJQ75817.1"/>
    <property type="molecule type" value="Genomic_DNA"/>
</dbReference>
<dbReference type="Proteomes" id="UP000006977">
    <property type="component" value="Unassembled WGS sequence"/>
</dbReference>
<protein>
    <submittedName>
        <fullName evidence="1">Uncharacterized protein</fullName>
    </submittedName>
</protein>
<evidence type="ECO:0000313" key="2">
    <source>
        <dbReference type="Proteomes" id="UP000006977"/>
    </source>
</evidence>
<dbReference type="AlphaFoldDB" id="J8D8Q6"/>
<evidence type="ECO:0000313" key="1">
    <source>
        <dbReference type="EMBL" id="EJQ75817.1"/>
    </source>
</evidence>
<proteinExistence type="predicted"/>
<reference evidence="1 2" key="1">
    <citation type="submission" date="2012-04" db="EMBL/GenBank/DDBJ databases">
        <title>The Genome Sequence of Bacillus cereus HuA4-10.</title>
        <authorList>
            <consortium name="The Broad Institute Genome Sequencing Platform"/>
            <consortium name="The Broad Institute Genome Sequencing Center for Infectious Disease"/>
            <person name="Feldgarden M."/>
            <person name="Van der Auwera G.A."/>
            <person name="Mahillon J."/>
            <person name="Duprez V."/>
            <person name="Timmery S."/>
            <person name="Mattelet C."/>
            <person name="Dierick K."/>
            <person name="Sun M."/>
            <person name="Yu Z."/>
            <person name="Zhu L."/>
            <person name="Hu X."/>
            <person name="Shank E.B."/>
            <person name="Swiecicka I."/>
            <person name="Hansen B.M."/>
            <person name="Andrup L."/>
            <person name="Young S.K."/>
            <person name="Zeng Q."/>
            <person name="Gargeya S."/>
            <person name="Fitzgerald M."/>
            <person name="Haas B."/>
            <person name="Abouelleil A."/>
            <person name="Alvarado L."/>
            <person name="Arachchi H.M."/>
            <person name="Berlin A."/>
            <person name="Chapman S.B."/>
            <person name="Goldberg J."/>
            <person name="Griggs A."/>
            <person name="Gujja S."/>
            <person name="Hansen M."/>
            <person name="Howarth C."/>
            <person name="Imamovic A."/>
            <person name="Larimer J."/>
            <person name="McCowen C."/>
            <person name="Montmayeur A."/>
            <person name="Murphy C."/>
            <person name="Neiman D."/>
            <person name="Pearson M."/>
            <person name="Priest M."/>
            <person name="Roberts A."/>
            <person name="Saif S."/>
            <person name="Shea T."/>
            <person name="Sisk P."/>
            <person name="Sykes S."/>
            <person name="Wortman J."/>
            <person name="Nusbaum C."/>
            <person name="Birren B."/>
        </authorList>
    </citation>
    <scope>NUCLEOTIDE SEQUENCE [LARGE SCALE GENOMIC DNA]</scope>
    <source>
        <strain evidence="1 2">HuA4-10</strain>
    </source>
</reference>
<dbReference type="PATRIC" id="fig|1053206.3.peg.4559"/>
<comment type="caution">
    <text evidence="1">The sequence shown here is derived from an EMBL/GenBank/DDBJ whole genome shotgun (WGS) entry which is preliminary data.</text>
</comment>
<sequence length="37" mass="4385">MAYFLCLVLSLLVFVICIIVREIIIEEKHVKSAWHRV</sequence>
<name>J8D8Q6_BACCE</name>
<gene>
    <name evidence="1" type="ORF">IGC_04468</name>
</gene>
<organism evidence="1 2">
    <name type="scientific">Bacillus cereus HuA4-10</name>
    <dbReference type="NCBI Taxonomy" id="1053206"/>
    <lineage>
        <taxon>Bacteria</taxon>
        <taxon>Bacillati</taxon>
        <taxon>Bacillota</taxon>
        <taxon>Bacilli</taxon>
        <taxon>Bacillales</taxon>
        <taxon>Bacillaceae</taxon>
        <taxon>Bacillus</taxon>
        <taxon>Bacillus cereus group</taxon>
    </lineage>
</organism>
<dbReference type="HOGENOM" id="CLU_3339915_0_0_9"/>
<accession>J8D8Q6</accession>